<dbReference type="CDD" id="cd04647">
    <property type="entry name" value="LbH_MAT_like"/>
    <property type="match status" value="1"/>
</dbReference>
<organism evidence="1">
    <name type="scientific">Tolypothrix bouteillei VB521301</name>
    <dbReference type="NCBI Taxonomy" id="1479485"/>
    <lineage>
        <taxon>Bacteria</taxon>
        <taxon>Bacillati</taxon>
        <taxon>Cyanobacteriota</taxon>
        <taxon>Cyanophyceae</taxon>
        <taxon>Nostocales</taxon>
        <taxon>Tolypothrichaceae</taxon>
        <taxon>Tolypothrix</taxon>
    </lineage>
</organism>
<dbReference type="GO" id="GO:0031470">
    <property type="term" value="C:carboxysome"/>
    <property type="evidence" value="ECO:0007669"/>
    <property type="project" value="UniProtKB-ARBA"/>
</dbReference>
<reference evidence="1" key="1">
    <citation type="journal article" date="2015" name="Genome Announc.">
        <title>Draft Genome Sequence of Tolypothrix boutellei Strain VB521301.</title>
        <authorList>
            <person name="Chandrababunaidu M.M."/>
            <person name="Singh D."/>
            <person name="Sen D."/>
            <person name="Bhan S."/>
            <person name="Das S."/>
            <person name="Gupta A."/>
            <person name="Adhikary S.P."/>
            <person name="Tripathy S."/>
        </authorList>
    </citation>
    <scope>NUCLEOTIDE SEQUENCE</scope>
    <source>
        <strain evidence="1">VB521301</strain>
    </source>
</reference>
<dbReference type="InterPro" id="IPR011004">
    <property type="entry name" value="Trimer_LpxA-like_sf"/>
</dbReference>
<sequence length="207" mass="21997">MPRVTELTVINLLGGIPRPLGNLLRRITYRLLFAKMGRGVDIQTGVELIGANSIEVGDEVKILWHTRLEIKHANCLLRIGNRVCLDRGVDIKASSSDCLIEIGDDSYLGPYVCMAGPGHIKIGKECLIASHSSLYANNHRAYGVSREGIEIQDNCWLGTGVRVLDGVTIGKGCVIGAGAVVTKNIPPYSVAVGVPAKVIGASKGGVV</sequence>
<dbReference type="GO" id="GO:0016740">
    <property type="term" value="F:transferase activity"/>
    <property type="evidence" value="ECO:0007669"/>
    <property type="project" value="UniProtKB-KW"/>
</dbReference>
<dbReference type="InterPro" id="IPR051159">
    <property type="entry name" value="Hexapeptide_acetyltransf"/>
</dbReference>
<dbReference type="InterPro" id="IPR001451">
    <property type="entry name" value="Hexapep"/>
</dbReference>
<dbReference type="PANTHER" id="PTHR23416:SF78">
    <property type="entry name" value="LIPOPOLYSACCHARIDE BIOSYNTHESIS O-ACETYL TRANSFERASE WBBJ-RELATED"/>
    <property type="match status" value="1"/>
</dbReference>
<dbReference type="GO" id="GO:0043886">
    <property type="term" value="F:structural constituent of carboxysome shell"/>
    <property type="evidence" value="ECO:0007669"/>
    <property type="project" value="UniProtKB-ARBA"/>
</dbReference>
<dbReference type="SUPFAM" id="SSF51161">
    <property type="entry name" value="Trimeric LpxA-like enzymes"/>
    <property type="match status" value="1"/>
</dbReference>
<name>A0A0C1N5A6_9CYAN</name>
<evidence type="ECO:0000313" key="1">
    <source>
        <dbReference type="EMBL" id="KIE09827.1"/>
    </source>
</evidence>
<dbReference type="PANTHER" id="PTHR23416">
    <property type="entry name" value="SIALIC ACID SYNTHASE-RELATED"/>
    <property type="match status" value="1"/>
</dbReference>
<dbReference type="STRING" id="1479485.DA73_0225040"/>
<protein>
    <submittedName>
        <fullName evidence="1">Transferase</fullName>
    </submittedName>
</protein>
<dbReference type="Gene3D" id="2.160.10.10">
    <property type="entry name" value="Hexapeptide repeat proteins"/>
    <property type="match status" value="1"/>
</dbReference>
<comment type="caution">
    <text evidence="1">The sequence shown here is derived from an EMBL/GenBank/DDBJ whole genome shotgun (WGS) entry which is preliminary data.</text>
</comment>
<dbReference type="Pfam" id="PF00132">
    <property type="entry name" value="Hexapep"/>
    <property type="match status" value="1"/>
</dbReference>
<accession>A0A0C1N5A6</accession>
<proteinExistence type="predicted"/>
<dbReference type="EMBL" id="JHEG02000054">
    <property type="protein sequence ID" value="KIE09827.1"/>
    <property type="molecule type" value="Genomic_DNA"/>
</dbReference>
<keyword evidence="1" id="KW-0808">Transferase</keyword>
<gene>
    <name evidence="1" type="ORF">DA73_0225040</name>
</gene>
<dbReference type="AlphaFoldDB" id="A0A0C1N5A6"/>